<keyword evidence="2" id="KW-1133">Transmembrane helix</keyword>
<evidence type="ECO:0000256" key="2">
    <source>
        <dbReference type="SAM" id="Phobius"/>
    </source>
</evidence>
<feature type="compositionally biased region" description="Basic and acidic residues" evidence="1">
    <location>
        <begin position="125"/>
        <end position="136"/>
    </location>
</feature>
<gene>
    <name evidence="3" type="ORF">QI031_31430</name>
</gene>
<keyword evidence="3" id="KW-0614">Plasmid</keyword>
<protein>
    <submittedName>
        <fullName evidence="3">TrbI/VirB10 family protein</fullName>
    </submittedName>
</protein>
<feature type="compositionally biased region" description="Polar residues" evidence="1">
    <location>
        <begin position="220"/>
        <end position="263"/>
    </location>
</feature>
<feature type="transmembrane region" description="Helical" evidence="2">
    <location>
        <begin position="61"/>
        <end position="79"/>
    </location>
</feature>
<evidence type="ECO:0000256" key="1">
    <source>
        <dbReference type="SAM" id="MobiDB-lite"/>
    </source>
</evidence>
<dbReference type="KEGG" id="hbq:QI031_31430"/>
<accession>A0AAJ6NZ47</accession>
<feature type="region of interest" description="Disordered" evidence="1">
    <location>
        <begin position="220"/>
        <end position="278"/>
    </location>
</feature>
<feature type="region of interest" description="Disordered" evidence="1">
    <location>
        <begin position="125"/>
        <end position="193"/>
    </location>
</feature>
<reference evidence="3 4" key="1">
    <citation type="journal article" date="2023" name="Limnol Oceanogr Lett">
        <title>Environmental adaptations by the intertidal Antarctic cyanobacterium Halotia branconii CENA392 as revealed using long-read genome sequencing.</title>
        <authorList>
            <person name="Dextro R.B."/>
            <person name="Delbaje E."/>
            <person name="Freitas P.N.N."/>
            <person name="Geraldes V."/>
            <person name="Pinto E."/>
            <person name="Long P.F."/>
            <person name="Fiore M.F."/>
        </authorList>
    </citation>
    <scope>NUCLEOTIDE SEQUENCE [LARGE SCALE GENOMIC DNA]</scope>
    <source>
        <strain evidence="3 4">CENA392</strain>
        <plasmid evidence="3 4">unnamed1</plasmid>
    </source>
</reference>
<evidence type="ECO:0000313" key="4">
    <source>
        <dbReference type="Proteomes" id="UP001223520"/>
    </source>
</evidence>
<keyword evidence="2" id="KW-0812">Transmembrane</keyword>
<dbReference type="Pfam" id="PF03743">
    <property type="entry name" value="TrbI"/>
    <property type="match status" value="1"/>
</dbReference>
<organism evidence="3 4">
    <name type="scientific">Halotia branconii CENA392</name>
    <dbReference type="NCBI Taxonomy" id="1539056"/>
    <lineage>
        <taxon>Bacteria</taxon>
        <taxon>Bacillati</taxon>
        <taxon>Cyanobacteriota</taxon>
        <taxon>Cyanophyceae</taxon>
        <taxon>Nostocales</taxon>
        <taxon>Nodulariaceae</taxon>
        <taxon>Halotia</taxon>
    </lineage>
</organism>
<keyword evidence="4" id="KW-1185">Reference proteome</keyword>
<feature type="region of interest" description="Disordered" evidence="1">
    <location>
        <begin position="88"/>
        <end position="108"/>
    </location>
</feature>
<dbReference type="InterPro" id="IPR005498">
    <property type="entry name" value="T4SS_VirB10/TraB/TrbI"/>
</dbReference>
<dbReference type="EMBL" id="CP124544">
    <property type="protein sequence ID" value="WGV29073.1"/>
    <property type="molecule type" value="Genomic_DNA"/>
</dbReference>
<dbReference type="RefSeq" id="WP_281486269.1">
    <property type="nucleotide sequence ID" value="NZ_CP124544.1"/>
</dbReference>
<keyword evidence="2" id="KW-0472">Membrane</keyword>
<evidence type="ECO:0000313" key="3">
    <source>
        <dbReference type="EMBL" id="WGV29073.1"/>
    </source>
</evidence>
<dbReference type="AlphaFoldDB" id="A0AAJ6NZ47"/>
<sequence length="517" mass="57062">MKDTHIDSSSTVDDFLKIDDDLKDSAPILDQNQDETPSELEPEIQPVLTKHTIVTSPWSRLLIIAVPFGLTFLAIFWLLNGIFNPSSPSVKTAEQPKNESSTLEQVDQKDGEVYAKLALNQQQDELSKINKDKSEKPQTTVVKTEKVVEKSPPTPPPTQQPRPATTRNNYPPEPRRSYAATPTKVSARTAKPVDPTTEFNRLRSLGSYGKIAYADTSDTNINETAPDLSQSLDPSLTQTEQVEQSNNVEPTITEIPQESTPNSIEKIRPRWQPQTKANKSATLANNYLPGENQILQEKQTRYLTVGEFANGVLITPVVKQEVDTKNESQQTDDGRRFVAKLTEDLRDNYGDVAIPSGSLLAVEVVSVDGGSYANVQVTSIIKDKTEYPISKGAIAVQGSGGKPLIAKKFQDKGGEITQYDMTVGLVSALGKVGEVINQPDSEEEVEDEFTGRIRRRSSGNRRDLSGALLEGAFSRLSQIVGDRAQTSTEEILARPNVWYIPQETKVTFLVNRTLELP</sequence>
<name>A0AAJ6NZ47_9CYAN</name>
<geneLocation type="plasmid" evidence="3 4">
    <name>unnamed1</name>
</geneLocation>
<dbReference type="Proteomes" id="UP001223520">
    <property type="component" value="Plasmid unnamed1"/>
</dbReference>
<proteinExistence type="predicted"/>